<reference evidence="7 8" key="1">
    <citation type="submission" date="2018-04" db="EMBL/GenBank/DDBJ databases">
        <title>Genomic Encyclopedia of Archaeal and Bacterial Type Strains, Phase II (KMG-II): from individual species to whole genera.</title>
        <authorList>
            <person name="Goeker M."/>
        </authorList>
    </citation>
    <scope>NUCLEOTIDE SEQUENCE [LARGE SCALE GENOMIC DNA]</scope>
    <source>
        <strain evidence="7 8">DSM 28823</strain>
    </source>
</reference>
<dbReference type="RefSeq" id="WP_245915723.1">
    <property type="nucleotide sequence ID" value="NZ_OY782574.1"/>
</dbReference>
<dbReference type="SUPFAM" id="SSF52279">
    <property type="entry name" value="Beta-D-glucan exohydrolase, C-terminal domain"/>
    <property type="match status" value="1"/>
</dbReference>
<dbReference type="SMART" id="SM01217">
    <property type="entry name" value="Fn3_like"/>
    <property type="match status" value="1"/>
</dbReference>
<dbReference type="InterPro" id="IPR026891">
    <property type="entry name" value="Fn3-like"/>
</dbReference>
<keyword evidence="2 4" id="KW-0378">Hydrolase</keyword>
<dbReference type="EMBL" id="QAAD01000017">
    <property type="protein sequence ID" value="PTN07460.1"/>
    <property type="molecule type" value="Genomic_DNA"/>
</dbReference>
<dbReference type="InterPro" id="IPR036881">
    <property type="entry name" value="Glyco_hydro_3_C_sf"/>
</dbReference>
<evidence type="ECO:0000256" key="4">
    <source>
        <dbReference type="RuleBase" id="RU361161"/>
    </source>
</evidence>
<gene>
    <name evidence="7" type="ORF">C8N47_11755</name>
</gene>
<dbReference type="Proteomes" id="UP000243525">
    <property type="component" value="Unassembled WGS sequence"/>
</dbReference>
<dbReference type="PROSITE" id="PS00775">
    <property type="entry name" value="GLYCOSYL_HYDROL_F3"/>
    <property type="match status" value="1"/>
</dbReference>
<dbReference type="InterPro" id="IPR002772">
    <property type="entry name" value="Glyco_hydro_3_C"/>
</dbReference>
<organism evidence="7 8">
    <name type="scientific">Mangrovibacterium marinum</name>
    <dbReference type="NCBI Taxonomy" id="1639118"/>
    <lineage>
        <taxon>Bacteria</taxon>
        <taxon>Pseudomonadati</taxon>
        <taxon>Bacteroidota</taxon>
        <taxon>Bacteroidia</taxon>
        <taxon>Marinilabiliales</taxon>
        <taxon>Prolixibacteraceae</taxon>
        <taxon>Mangrovibacterium</taxon>
    </lineage>
</organism>
<evidence type="ECO:0000256" key="2">
    <source>
        <dbReference type="ARBA" id="ARBA00022801"/>
    </source>
</evidence>
<proteinExistence type="inferred from homology"/>
<keyword evidence="4" id="KW-0326">Glycosidase</keyword>
<feature type="chain" id="PRO_5015724881" evidence="5">
    <location>
        <begin position="21"/>
        <end position="772"/>
    </location>
</feature>
<accession>A0A2T5BYX2</accession>
<dbReference type="PANTHER" id="PTHR42715">
    <property type="entry name" value="BETA-GLUCOSIDASE"/>
    <property type="match status" value="1"/>
</dbReference>
<protein>
    <submittedName>
        <fullName evidence="7">Beta-glucosidase</fullName>
    </submittedName>
</protein>
<evidence type="ECO:0000256" key="5">
    <source>
        <dbReference type="SAM" id="SignalP"/>
    </source>
</evidence>
<dbReference type="InterPro" id="IPR036962">
    <property type="entry name" value="Glyco_hydro_3_N_sf"/>
</dbReference>
<feature type="domain" description="Fibronectin type III-like" evidence="6">
    <location>
        <begin position="660"/>
        <end position="731"/>
    </location>
</feature>
<keyword evidence="5" id="KW-0732">Signal</keyword>
<dbReference type="InterPro" id="IPR013783">
    <property type="entry name" value="Ig-like_fold"/>
</dbReference>
<dbReference type="PANTHER" id="PTHR42715:SF10">
    <property type="entry name" value="BETA-GLUCOSIDASE"/>
    <property type="match status" value="1"/>
</dbReference>
<dbReference type="Pfam" id="PF00933">
    <property type="entry name" value="Glyco_hydro_3"/>
    <property type="match status" value="1"/>
</dbReference>
<comment type="caution">
    <text evidence="7">The sequence shown here is derived from an EMBL/GenBank/DDBJ whole genome shotgun (WGS) entry which is preliminary data.</text>
</comment>
<evidence type="ECO:0000256" key="3">
    <source>
        <dbReference type="ARBA" id="ARBA00023277"/>
    </source>
</evidence>
<keyword evidence="8" id="KW-1185">Reference proteome</keyword>
<name>A0A2T5BYX2_9BACT</name>
<dbReference type="InterPro" id="IPR019800">
    <property type="entry name" value="Glyco_hydro_3_AS"/>
</dbReference>
<dbReference type="Gene3D" id="3.20.20.300">
    <property type="entry name" value="Glycoside hydrolase, family 3, N-terminal domain"/>
    <property type="match status" value="1"/>
</dbReference>
<evidence type="ECO:0000259" key="6">
    <source>
        <dbReference type="SMART" id="SM01217"/>
    </source>
</evidence>
<dbReference type="Pfam" id="PF01915">
    <property type="entry name" value="Glyco_hydro_3_C"/>
    <property type="match status" value="1"/>
</dbReference>
<comment type="similarity">
    <text evidence="1 4">Belongs to the glycosyl hydrolase 3 family.</text>
</comment>
<evidence type="ECO:0000313" key="7">
    <source>
        <dbReference type="EMBL" id="PTN07460.1"/>
    </source>
</evidence>
<dbReference type="GO" id="GO:0005975">
    <property type="term" value="P:carbohydrate metabolic process"/>
    <property type="evidence" value="ECO:0007669"/>
    <property type="project" value="InterPro"/>
</dbReference>
<evidence type="ECO:0000313" key="8">
    <source>
        <dbReference type="Proteomes" id="UP000243525"/>
    </source>
</evidence>
<dbReference type="FunFam" id="2.60.40.10:FF:000495">
    <property type="entry name" value="Periplasmic beta-glucosidase"/>
    <property type="match status" value="1"/>
</dbReference>
<dbReference type="Gene3D" id="2.60.40.10">
    <property type="entry name" value="Immunoglobulins"/>
    <property type="match status" value="1"/>
</dbReference>
<dbReference type="Pfam" id="PF14310">
    <property type="entry name" value="Fn3-like"/>
    <property type="match status" value="1"/>
</dbReference>
<dbReference type="SUPFAM" id="SSF51445">
    <property type="entry name" value="(Trans)glycosidases"/>
    <property type="match status" value="1"/>
</dbReference>
<dbReference type="InterPro" id="IPR017853">
    <property type="entry name" value="GH"/>
</dbReference>
<dbReference type="InterPro" id="IPR001764">
    <property type="entry name" value="Glyco_hydro_3_N"/>
</dbReference>
<sequence>MKMKRMLFLSVILLSKLVAAQDVGLPQLGKAPVKEVIAAMTTQEKIDLIRGTGMKYTAPNEQGTVAGDIDGKVPGAAGSTHAIPHLGIPAMILADGPAGLRIDSVRYDDCNKYYATAFPIATALASSWNTHLVQQVGQAMGNEVLEYGVDVLLAPGMNMQRNPLGGRNFEYYSEDPLLTGKMAAAMVNGIQSNGVGTSIKHFAVNDQESNRNGVDAVLSERALREIYLKPFEIAVKEANPWTVMSSYNKVNGTFASENYDLLTTILRDEWGFKGLVMTDWFAGRDYPAQVAAGNDLLMPGRTMEARKIKSALEDKELTEAALDRNVEKILNVVLKSPAFRNYQYSNKPGLKVHAAVARQAGAEGMVLLKNEANALPIKSKKIALLGNASYDLFVGGTGSGEVYKAYTISLFQGLEDAGKVLDKDLEKKYEYYVSKENAARPKRQSVLDVIKPVDEMHLKTSELELLADQNDIALITIGRNAGENSDRCAETDYYFNSLELELIEGTAKAFHAKGKKVIVVLNIDAVVDVTKWRDWVDGILLAWQPGQEAGHAIADVISGKTNPSGHLTASFPMHYTDVPSAGHFPGTPTERPEETIYNEGIYVGYRYYNSFDVPVAYEFGFGLSYTSFELKKMKLSSNTFDDEISLNVKLKNNGELAGKEVVQLYLTAPGKTMDKPESELKAFVKTELLEAGKSQDIQFVLKASDLASFDEERTAWVAEPGTYTIQIGTSCKNILRTATFTLNDEIVVEKAHQVLAPKETIDEIKHKPLAGK</sequence>
<dbReference type="Gene3D" id="3.40.50.1700">
    <property type="entry name" value="Glycoside hydrolase family 3 C-terminal domain"/>
    <property type="match status" value="1"/>
</dbReference>
<dbReference type="AlphaFoldDB" id="A0A2T5BYX2"/>
<evidence type="ECO:0000256" key="1">
    <source>
        <dbReference type="ARBA" id="ARBA00005336"/>
    </source>
</evidence>
<feature type="signal peptide" evidence="5">
    <location>
        <begin position="1"/>
        <end position="20"/>
    </location>
</feature>
<keyword evidence="3" id="KW-0119">Carbohydrate metabolism</keyword>
<dbReference type="PRINTS" id="PR00133">
    <property type="entry name" value="GLHYDRLASE3"/>
</dbReference>
<dbReference type="GO" id="GO:0008422">
    <property type="term" value="F:beta-glucosidase activity"/>
    <property type="evidence" value="ECO:0007669"/>
    <property type="project" value="UniProtKB-ARBA"/>
</dbReference>
<dbReference type="InterPro" id="IPR050288">
    <property type="entry name" value="Cellulose_deg_GH3"/>
</dbReference>